<dbReference type="GO" id="GO:0016740">
    <property type="term" value="F:transferase activity"/>
    <property type="evidence" value="ECO:0007669"/>
    <property type="project" value="UniProtKB-KW"/>
</dbReference>
<gene>
    <name evidence="1" type="ORF">Acaty_c2170</name>
</gene>
<dbReference type="EMBL" id="CP005986">
    <property type="protein sequence ID" value="AIA56024.1"/>
    <property type="molecule type" value="Genomic_DNA"/>
</dbReference>
<sequence>MKHFAVIQHSYSEFLGTLEAQLEKRAISYSYFRVFLNQELPSSALTFDALFLLGGPMSPLETDKYPWLTQELQTIAAFRKADRPVVGFGLGGLLLAQYEGAQLQLEPYHNAYFTTAHLGPAGKGDVLAEAVAGRKVMVWAPGTAILPPGKEALLVDDAGRWIAFRPDAGSMSLLFRPEMKPGLIEDILMEEDREVPEHIGELLEEARRLWPEMQQTTDQTLVALVRELSLMSERRKPRVFALKVDTGEDGSST</sequence>
<reference evidence="1 2" key="1">
    <citation type="journal article" date="2009" name="J. Bacteriol.">
        <title>Draft genome sequence of the extremely acidophilic bacterium Acidithiobacillus caldus ATCC 51756 reveals metabolic versatility in the genus Acidithiobacillus.</title>
        <authorList>
            <person name="Valdes J."/>
            <person name="Quatrini R."/>
            <person name="Hallberg K."/>
            <person name="Dopson M."/>
            <person name="Valenzuela P.D."/>
            <person name="Holmes D.S."/>
        </authorList>
    </citation>
    <scope>NUCLEOTIDE SEQUENCE [LARGE SCALE GENOMIC DNA]</scope>
    <source>
        <strain evidence="2">ATCC 51756 / DSM 8584 / KU</strain>
    </source>
</reference>
<dbReference type="eggNOG" id="COG0518">
    <property type="taxonomic scope" value="Bacteria"/>
</dbReference>
<organism evidence="1 2">
    <name type="scientific">Acidithiobacillus caldus (strain ATCC 51756 / DSM 8584 / KU)</name>
    <dbReference type="NCBI Taxonomy" id="637389"/>
    <lineage>
        <taxon>Bacteria</taxon>
        <taxon>Pseudomonadati</taxon>
        <taxon>Pseudomonadota</taxon>
        <taxon>Acidithiobacillia</taxon>
        <taxon>Acidithiobacillales</taxon>
        <taxon>Acidithiobacillaceae</taxon>
        <taxon>Acidithiobacillus</taxon>
    </lineage>
</organism>
<dbReference type="RefSeq" id="WP_004868513.1">
    <property type="nucleotide sequence ID" value="NZ_CP005986.1"/>
</dbReference>
<dbReference type="SUPFAM" id="SSF52317">
    <property type="entry name" value="Class I glutamine amidotransferase-like"/>
    <property type="match status" value="1"/>
</dbReference>
<evidence type="ECO:0000313" key="1">
    <source>
        <dbReference type="EMBL" id="AIA56024.1"/>
    </source>
</evidence>
<dbReference type="Gene3D" id="3.40.50.880">
    <property type="match status" value="1"/>
</dbReference>
<keyword evidence="1" id="KW-0808">Transferase</keyword>
<dbReference type="InterPro" id="IPR029062">
    <property type="entry name" value="Class_I_gatase-like"/>
</dbReference>
<proteinExistence type="predicted"/>
<dbReference type="HOGENOM" id="CLU_1124133_0_0_6"/>
<keyword evidence="1" id="KW-0315">Glutamine amidotransferase</keyword>
<protein>
    <submittedName>
        <fullName evidence="1">GMP synthase-Glutamine amidotransferase domain-like protein</fullName>
    </submittedName>
</protein>
<dbReference type="KEGG" id="acz:Acaty_c2170"/>
<dbReference type="AlphaFoldDB" id="A0A059ZT52"/>
<dbReference type="Proteomes" id="UP000005522">
    <property type="component" value="Chromosome"/>
</dbReference>
<accession>A0A059ZT52</accession>
<evidence type="ECO:0000313" key="2">
    <source>
        <dbReference type="Proteomes" id="UP000005522"/>
    </source>
</evidence>
<name>A0A059ZT52_ACICK</name>